<protein>
    <recommendedName>
        <fullName evidence="4">Integral membrane protein</fullName>
    </recommendedName>
</protein>
<evidence type="ECO:0000313" key="2">
    <source>
        <dbReference type="EMBL" id="GIF76756.1"/>
    </source>
</evidence>
<dbReference type="Proteomes" id="UP000604117">
    <property type="component" value="Unassembled WGS sequence"/>
</dbReference>
<organism evidence="2 3">
    <name type="scientific">Asanoa siamensis</name>
    <dbReference type="NCBI Taxonomy" id="926357"/>
    <lineage>
        <taxon>Bacteria</taxon>
        <taxon>Bacillati</taxon>
        <taxon>Actinomycetota</taxon>
        <taxon>Actinomycetes</taxon>
        <taxon>Micromonosporales</taxon>
        <taxon>Micromonosporaceae</taxon>
        <taxon>Asanoa</taxon>
    </lineage>
</organism>
<evidence type="ECO:0000256" key="1">
    <source>
        <dbReference type="SAM" id="Phobius"/>
    </source>
</evidence>
<gene>
    <name evidence="2" type="ORF">Asi02nite_62740</name>
</gene>
<evidence type="ECO:0000313" key="3">
    <source>
        <dbReference type="Proteomes" id="UP000604117"/>
    </source>
</evidence>
<sequence>MVFLLLLLASLVGAVVAVVLTVRGVRGLDRRLRGIALLAAAGAVAVYTWGLLHVTYAVLRAEDGGTGSSPVEPCRKAGSQRADHVIGYGVSYVPLDVTCHLSDGGSYRASSVPGWVNPAAGVLALTSAATGIAASTRTRAHTG</sequence>
<comment type="caution">
    <text evidence="2">The sequence shown here is derived from an EMBL/GenBank/DDBJ whole genome shotgun (WGS) entry which is preliminary data.</text>
</comment>
<dbReference type="RefSeq" id="WP_203717619.1">
    <property type="nucleotide sequence ID" value="NZ_BONE01000069.1"/>
</dbReference>
<proteinExistence type="predicted"/>
<evidence type="ECO:0008006" key="4">
    <source>
        <dbReference type="Google" id="ProtNLM"/>
    </source>
</evidence>
<feature type="transmembrane region" description="Helical" evidence="1">
    <location>
        <begin position="33"/>
        <end position="52"/>
    </location>
</feature>
<dbReference type="EMBL" id="BONE01000069">
    <property type="protein sequence ID" value="GIF76756.1"/>
    <property type="molecule type" value="Genomic_DNA"/>
</dbReference>
<reference evidence="2 3" key="1">
    <citation type="submission" date="2021-01" db="EMBL/GenBank/DDBJ databases">
        <title>Whole genome shotgun sequence of Asanoa siamensis NBRC 107932.</title>
        <authorList>
            <person name="Komaki H."/>
            <person name="Tamura T."/>
        </authorList>
    </citation>
    <scope>NUCLEOTIDE SEQUENCE [LARGE SCALE GENOMIC DNA]</scope>
    <source>
        <strain evidence="2 3">NBRC 107932</strain>
    </source>
</reference>
<keyword evidence="3" id="KW-1185">Reference proteome</keyword>
<keyword evidence="1" id="KW-0812">Transmembrane</keyword>
<name>A0ABQ4CZN5_9ACTN</name>
<accession>A0ABQ4CZN5</accession>
<keyword evidence="1" id="KW-1133">Transmembrane helix</keyword>
<keyword evidence="1" id="KW-0472">Membrane</keyword>